<dbReference type="STRING" id="1538463.B0T36_08350"/>
<dbReference type="Proteomes" id="UP000188836">
    <property type="component" value="Unassembled WGS sequence"/>
</dbReference>
<dbReference type="PANTHER" id="PTHR30168">
    <property type="entry name" value="PUTATIVE MEMBRANE PROTEIN YPFJ"/>
    <property type="match status" value="1"/>
</dbReference>
<dbReference type="EMBL" id="MUMY01000002">
    <property type="protein sequence ID" value="ONM50282.1"/>
    <property type="molecule type" value="Genomic_DNA"/>
</dbReference>
<accession>A0A1V2TLA7</accession>
<dbReference type="RefSeq" id="WP_077115100.1">
    <property type="nucleotide sequence ID" value="NZ_LOKT01000004.1"/>
</dbReference>
<comment type="caution">
    <text evidence="6">The sequence shown here is derived from an EMBL/GenBank/DDBJ whole genome shotgun (WGS) entry which is preliminary data.</text>
</comment>
<feature type="region of interest" description="Disordered" evidence="5">
    <location>
        <begin position="1"/>
        <end position="25"/>
    </location>
</feature>
<protein>
    <recommendedName>
        <fullName evidence="8">Metalloprotease</fullName>
    </recommendedName>
</protein>
<reference evidence="6 7" key="1">
    <citation type="journal article" date="2016" name="Antonie Van Leeuwenhoek">
        <title>Nocardia donostiensis sp. nov., isolated from human respiratory specimens.</title>
        <authorList>
            <person name="Ercibengoa M."/>
            <person name="Bell M."/>
            <person name="Marimon J.M."/>
            <person name="Humrighouse B."/>
            <person name="Klenk H.P."/>
            <person name="Potter G."/>
            <person name="Perez-Trallero E."/>
        </authorList>
    </citation>
    <scope>NUCLEOTIDE SEQUENCE [LARGE SCALE GENOMIC DNA]</scope>
    <source>
        <strain evidence="6 7">X1655</strain>
    </source>
</reference>
<evidence type="ECO:0000256" key="4">
    <source>
        <dbReference type="ARBA" id="ARBA00023136"/>
    </source>
</evidence>
<evidence type="ECO:0000313" key="7">
    <source>
        <dbReference type="Proteomes" id="UP000188836"/>
    </source>
</evidence>
<evidence type="ECO:0000256" key="3">
    <source>
        <dbReference type="ARBA" id="ARBA00022989"/>
    </source>
</evidence>
<keyword evidence="3" id="KW-1133">Transmembrane helix</keyword>
<dbReference type="AlphaFoldDB" id="A0A1V2TLA7"/>
<keyword evidence="4" id="KW-0472">Membrane</keyword>
<comment type="subcellular location">
    <subcellularLocation>
        <location evidence="1">Membrane</location>
        <topology evidence="1">Single-pass membrane protein</topology>
    </subcellularLocation>
</comment>
<dbReference type="PANTHER" id="PTHR30168:SF0">
    <property type="entry name" value="INNER MEMBRANE PROTEIN"/>
    <property type="match status" value="1"/>
</dbReference>
<dbReference type="GO" id="GO:0016020">
    <property type="term" value="C:membrane"/>
    <property type="evidence" value="ECO:0007669"/>
    <property type="project" value="UniProtKB-SubCell"/>
</dbReference>
<keyword evidence="2" id="KW-0812">Transmembrane</keyword>
<keyword evidence="7" id="KW-1185">Reference proteome</keyword>
<evidence type="ECO:0000256" key="5">
    <source>
        <dbReference type="SAM" id="MobiDB-lite"/>
    </source>
</evidence>
<organism evidence="6 7">
    <name type="scientific">Nocardia donostiensis</name>
    <dbReference type="NCBI Taxonomy" id="1538463"/>
    <lineage>
        <taxon>Bacteria</taxon>
        <taxon>Bacillati</taxon>
        <taxon>Actinomycetota</taxon>
        <taxon>Actinomycetes</taxon>
        <taxon>Mycobacteriales</taxon>
        <taxon>Nocardiaceae</taxon>
        <taxon>Nocardia</taxon>
    </lineage>
</organism>
<gene>
    <name evidence="6" type="ORF">B0T46_04255</name>
</gene>
<name>A0A1V2TLA7_9NOCA</name>
<dbReference type="Pfam" id="PF04228">
    <property type="entry name" value="Zn_peptidase"/>
    <property type="match status" value="1"/>
</dbReference>
<evidence type="ECO:0000313" key="6">
    <source>
        <dbReference type="EMBL" id="ONM50282.1"/>
    </source>
</evidence>
<feature type="compositionally biased region" description="Gly residues" evidence="5">
    <location>
        <begin position="16"/>
        <end position="25"/>
    </location>
</feature>
<dbReference type="InterPro" id="IPR007343">
    <property type="entry name" value="Uncharacterised_pept_Zn_put"/>
</dbReference>
<evidence type="ECO:0008006" key="8">
    <source>
        <dbReference type="Google" id="ProtNLM"/>
    </source>
</evidence>
<evidence type="ECO:0000256" key="1">
    <source>
        <dbReference type="ARBA" id="ARBA00004167"/>
    </source>
</evidence>
<sequence>MTFNEGLQIDPNRASSGGGPGPGGKMVLGGGAGGLIVLVLALLVGGDPGTVLGRFTGAQDQQQTQPGVEGTPERCRTGADANRYLDCRVVLTAQSLDAVWSAQLPKQTGVAYVPPDVRLFSGAVATGCGNATSEVGPFYCPADQTAYFDVTFFQELVDRFGSSGGPLAQEYVVAHEFGHHIQYLLGDIARAQRDPQGAESDAVRTELQADCYAGIWAYHADKTPAPGGDGRPFLRKLSDEDIRDALSAAAAVGDDRIQRAARGRENPEAWTHGSSEQRQKWFLAGYSKGEVASCDTYSAPDLNDPGAAR</sequence>
<evidence type="ECO:0000256" key="2">
    <source>
        <dbReference type="ARBA" id="ARBA00022692"/>
    </source>
</evidence>
<dbReference type="SUPFAM" id="SSF55486">
    <property type="entry name" value="Metalloproteases ('zincins'), catalytic domain"/>
    <property type="match status" value="1"/>
</dbReference>
<proteinExistence type="predicted"/>